<dbReference type="FunFam" id="3.30.160.60:FF:000100">
    <property type="entry name" value="Zinc finger 45-like"/>
    <property type="match status" value="1"/>
</dbReference>
<name>A0A0C9Y2B8_9AGAR</name>
<dbReference type="Pfam" id="PF00096">
    <property type="entry name" value="zf-C2H2"/>
    <property type="match status" value="2"/>
</dbReference>
<feature type="compositionally biased region" description="Low complexity" evidence="8">
    <location>
        <begin position="291"/>
        <end position="326"/>
    </location>
</feature>
<dbReference type="InterPro" id="IPR050331">
    <property type="entry name" value="Zinc_finger"/>
</dbReference>
<evidence type="ECO:0000256" key="6">
    <source>
        <dbReference type="ARBA" id="ARBA00023242"/>
    </source>
</evidence>
<organism evidence="10 11">
    <name type="scientific">Laccaria amethystina LaAM-08-1</name>
    <dbReference type="NCBI Taxonomy" id="1095629"/>
    <lineage>
        <taxon>Eukaryota</taxon>
        <taxon>Fungi</taxon>
        <taxon>Dikarya</taxon>
        <taxon>Basidiomycota</taxon>
        <taxon>Agaricomycotina</taxon>
        <taxon>Agaricomycetes</taxon>
        <taxon>Agaricomycetidae</taxon>
        <taxon>Agaricales</taxon>
        <taxon>Agaricineae</taxon>
        <taxon>Hydnangiaceae</taxon>
        <taxon>Laccaria</taxon>
    </lineage>
</organism>
<evidence type="ECO:0000313" key="10">
    <source>
        <dbReference type="EMBL" id="KIK04222.1"/>
    </source>
</evidence>
<dbReference type="FunFam" id="3.30.160.60:FF:000690">
    <property type="entry name" value="Zinc finger protein 354C"/>
    <property type="match status" value="1"/>
</dbReference>
<dbReference type="InterPro" id="IPR013087">
    <property type="entry name" value="Znf_C2H2_type"/>
</dbReference>
<evidence type="ECO:0000259" key="9">
    <source>
        <dbReference type="PROSITE" id="PS50157"/>
    </source>
</evidence>
<feature type="compositionally biased region" description="Polar residues" evidence="8">
    <location>
        <begin position="356"/>
        <end position="378"/>
    </location>
</feature>
<dbReference type="InterPro" id="IPR036236">
    <property type="entry name" value="Znf_C2H2_sf"/>
</dbReference>
<accession>A0A0C9Y2B8</accession>
<dbReference type="SMART" id="SM00355">
    <property type="entry name" value="ZnF_C2H2"/>
    <property type="match status" value="2"/>
</dbReference>
<evidence type="ECO:0000256" key="1">
    <source>
        <dbReference type="ARBA" id="ARBA00004123"/>
    </source>
</evidence>
<evidence type="ECO:0000256" key="5">
    <source>
        <dbReference type="ARBA" id="ARBA00022833"/>
    </source>
</evidence>
<dbReference type="PANTHER" id="PTHR16515:SF49">
    <property type="entry name" value="GASTRULA ZINC FINGER PROTEIN XLCGF49.1-LIKE-RELATED"/>
    <property type="match status" value="1"/>
</dbReference>
<keyword evidence="6" id="KW-0539">Nucleus</keyword>
<keyword evidence="4 7" id="KW-0863">Zinc-finger</keyword>
<comment type="subcellular location">
    <subcellularLocation>
        <location evidence="1">Nucleus</location>
    </subcellularLocation>
</comment>
<dbReference type="SUPFAM" id="SSF57667">
    <property type="entry name" value="beta-beta-alpha zinc fingers"/>
    <property type="match status" value="1"/>
</dbReference>
<gene>
    <name evidence="10" type="ORF">K443DRAFT_131005</name>
</gene>
<dbReference type="GO" id="GO:0008270">
    <property type="term" value="F:zinc ion binding"/>
    <property type="evidence" value="ECO:0007669"/>
    <property type="project" value="UniProtKB-KW"/>
</dbReference>
<evidence type="ECO:0000256" key="8">
    <source>
        <dbReference type="SAM" id="MobiDB-lite"/>
    </source>
</evidence>
<feature type="domain" description="C2H2-type" evidence="9">
    <location>
        <begin position="261"/>
        <end position="294"/>
    </location>
</feature>
<dbReference type="PROSITE" id="PS00028">
    <property type="entry name" value="ZINC_FINGER_C2H2_1"/>
    <property type="match status" value="1"/>
</dbReference>
<feature type="domain" description="C2H2-type" evidence="9">
    <location>
        <begin position="233"/>
        <end position="260"/>
    </location>
</feature>
<dbReference type="OrthoDB" id="654211at2759"/>
<dbReference type="HOGENOM" id="CLU_591899_0_0_1"/>
<dbReference type="EMBL" id="KN838572">
    <property type="protein sequence ID" value="KIK04222.1"/>
    <property type="molecule type" value="Genomic_DNA"/>
</dbReference>
<keyword evidence="3" id="KW-0677">Repeat</keyword>
<feature type="region of interest" description="Disordered" evidence="8">
    <location>
        <begin position="283"/>
        <end position="397"/>
    </location>
</feature>
<dbReference type="PROSITE" id="PS50157">
    <property type="entry name" value="ZINC_FINGER_C2H2_2"/>
    <property type="match status" value="2"/>
</dbReference>
<reference evidence="11" key="2">
    <citation type="submission" date="2015-01" db="EMBL/GenBank/DDBJ databases">
        <title>Evolutionary Origins and Diversification of the Mycorrhizal Mutualists.</title>
        <authorList>
            <consortium name="DOE Joint Genome Institute"/>
            <consortium name="Mycorrhizal Genomics Consortium"/>
            <person name="Kohler A."/>
            <person name="Kuo A."/>
            <person name="Nagy L.G."/>
            <person name="Floudas D."/>
            <person name="Copeland A."/>
            <person name="Barry K.W."/>
            <person name="Cichocki N."/>
            <person name="Veneault-Fourrey C."/>
            <person name="LaButti K."/>
            <person name="Lindquist E.A."/>
            <person name="Lipzen A."/>
            <person name="Lundell T."/>
            <person name="Morin E."/>
            <person name="Murat C."/>
            <person name="Riley R."/>
            <person name="Ohm R."/>
            <person name="Sun H."/>
            <person name="Tunlid A."/>
            <person name="Henrissat B."/>
            <person name="Grigoriev I.V."/>
            <person name="Hibbett D.S."/>
            <person name="Martin F."/>
        </authorList>
    </citation>
    <scope>NUCLEOTIDE SEQUENCE [LARGE SCALE GENOMIC DNA]</scope>
    <source>
        <strain evidence="11">LaAM-08-1</strain>
    </source>
</reference>
<keyword evidence="2" id="KW-0479">Metal-binding</keyword>
<keyword evidence="11" id="KW-1185">Reference proteome</keyword>
<evidence type="ECO:0000256" key="7">
    <source>
        <dbReference type="PROSITE-ProRule" id="PRU00042"/>
    </source>
</evidence>
<evidence type="ECO:0000313" key="11">
    <source>
        <dbReference type="Proteomes" id="UP000054477"/>
    </source>
</evidence>
<protein>
    <recommendedName>
        <fullName evidence="9">C2H2-type domain-containing protein</fullName>
    </recommendedName>
</protein>
<dbReference type="PANTHER" id="PTHR16515">
    <property type="entry name" value="PR DOMAIN ZINC FINGER PROTEIN"/>
    <property type="match status" value="1"/>
</dbReference>
<sequence>MQTQYYGVPPGPFHSDPYSCVQGVLQPPFPNQYGTIGGGGFIGDFSRGSPFAYPHPEYAYFPDRGGPSTTVSSTSLAVSSLDATGLGFTGNPSGTDLFLQPEDIAEYAQESWQWTGQPCHGLAPLAAPVHIAHVHPEPDFFEVNKSAGSLVESGVCSPTAQLPTPAAMAVLLNHKARPERRHEEGSPSTAVAPAPPLPVVDTTPHAYQNETVALSPPRPVPDRSDILSREKKHACTMCYKRFDRPSTLRKHLLVHTGEKAFVCETCGRRFGVASNLNRHVRRCKSKPVHMKSSGSGKSSSESPSAASPDTLLSGSPGSSSAGGTSSLHAMQSISSAGPAVASPPESQQKKKRTRPASPSRSTPVSCSDTPQSPSQQTEALKEAKAPNAPKRRRRAPSPSLWVPFSLRTFNLVSDELKKAVPVPLPPVCFNPPAEERNSWDENVGPTPYHPCGWRGVLPGPGLKQGMGTRGKDAKNMNLSGSGGFMLGRMVVF</sequence>
<evidence type="ECO:0000256" key="3">
    <source>
        <dbReference type="ARBA" id="ARBA00022737"/>
    </source>
</evidence>
<dbReference type="Gene3D" id="3.30.160.60">
    <property type="entry name" value="Classic Zinc Finger"/>
    <property type="match status" value="2"/>
</dbReference>
<evidence type="ECO:0000256" key="2">
    <source>
        <dbReference type="ARBA" id="ARBA00022723"/>
    </source>
</evidence>
<dbReference type="AlphaFoldDB" id="A0A0C9Y2B8"/>
<proteinExistence type="predicted"/>
<dbReference type="STRING" id="1095629.A0A0C9Y2B8"/>
<keyword evidence="5" id="KW-0862">Zinc</keyword>
<evidence type="ECO:0000256" key="4">
    <source>
        <dbReference type="ARBA" id="ARBA00022771"/>
    </source>
</evidence>
<dbReference type="Proteomes" id="UP000054477">
    <property type="component" value="Unassembled WGS sequence"/>
</dbReference>
<dbReference type="GO" id="GO:0010468">
    <property type="term" value="P:regulation of gene expression"/>
    <property type="evidence" value="ECO:0007669"/>
    <property type="project" value="TreeGrafter"/>
</dbReference>
<dbReference type="GO" id="GO:0005634">
    <property type="term" value="C:nucleus"/>
    <property type="evidence" value="ECO:0007669"/>
    <property type="project" value="UniProtKB-SubCell"/>
</dbReference>
<reference evidence="10 11" key="1">
    <citation type="submission" date="2014-04" db="EMBL/GenBank/DDBJ databases">
        <authorList>
            <consortium name="DOE Joint Genome Institute"/>
            <person name="Kuo A."/>
            <person name="Kohler A."/>
            <person name="Nagy L.G."/>
            <person name="Floudas D."/>
            <person name="Copeland A."/>
            <person name="Barry K.W."/>
            <person name="Cichocki N."/>
            <person name="Veneault-Fourrey C."/>
            <person name="LaButti K."/>
            <person name="Lindquist E.A."/>
            <person name="Lipzen A."/>
            <person name="Lundell T."/>
            <person name="Morin E."/>
            <person name="Murat C."/>
            <person name="Sun H."/>
            <person name="Tunlid A."/>
            <person name="Henrissat B."/>
            <person name="Grigoriev I.V."/>
            <person name="Hibbett D.S."/>
            <person name="Martin F."/>
            <person name="Nordberg H.P."/>
            <person name="Cantor M.N."/>
            <person name="Hua S.X."/>
        </authorList>
    </citation>
    <scope>NUCLEOTIDE SEQUENCE [LARGE SCALE GENOMIC DNA]</scope>
    <source>
        <strain evidence="10 11">LaAM-08-1</strain>
    </source>
</reference>